<name>A0A937W1C2_UNCTE</name>
<dbReference type="EMBL" id="VGLS01000314">
    <property type="protein sequence ID" value="MBM3224393.1"/>
    <property type="molecule type" value="Genomic_DNA"/>
</dbReference>
<evidence type="ECO:0000313" key="2">
    <source>
        <dbReference type="EMBL" id="MBM3224393.1"/>
    </source>
</evidence>
<sequence>MLLACAVPGMLVSTASACADFTRAPSSRWQASAEHGISWLVTPCGDRFFSLGVNVVDGGVQSARPSYAWVRYYPDPLAFWTATRGRLLSWSFNTLGAYSVPAQLLKFPVTFDIRLGQTAGFHWIDPFHPDMGEAMKAWAAYLVGPYRGNSMRIGYFSDNEIGWWNGTLYAFYVKKPASNHTKQRLVTLLREHYSGDWHRFTNDFVVHNLNSFDALLHSEERVPTLRPGGAGIQAVRRWTAQVAGHYYRLVHDALRAADPDALILGDRLPIYYDPVAIKAMQPYVDVISVNYDVDSADGWIGRYFFDGLRRLADKPVLISEWFYSAHENRSGNRNSAGLMTVATQAERAQGAGTAVHNFARQPAIVGLHWYLFYDEPAGGHSGGDHNFGLLDIHNEPYAEVVAALTQANAQVMEVHRAAPLPESTTTTHLPYARIDPNASTLNAWPKPASLVLPWTPSAGEVPFGDLYATWSEQGVGLAFQGMDYYDFDLLAHDGPFPRTEAFRIWIGIDAGAGPQRFVLNLIPRERKDGEPYDHTPELCGVADSGCPPVEGVQARSFWFSQPRINAKVLIPWTVLGIKPASHPAAVRLDVAATAFFRSRWMSLSGLPPEEALARPEQWRSLHLSPAVSSTR</sequence>
<dbReference type="SUPFAM" id="SSF51445">
    <property type="entry name" value="(Trans)glycosidases"/>
    <property type="match status" value="1"/>
</dbReference>
<evidence type="ECO:0008006" key="4">
    <source>
        <dbReference type="Google" id="ProtNLM"/>
    </source>
</evidence>
<gene>
    <name evidence="2" type="ORF">FJZ47_11400</name>
</gene>
<proteinExistence type="predicted"/>
<accession>A0A937W1C2</accession>
<dbReference type="Gene3D" id="3.20.20.80">
    <property type="entry name" value="Glycosidases"/>
    <property type="match status" value="1"/>
</dbReference>
<organism evidence="2 3">
    <name type="scientific">Tectimicrobiota bacterium</name>
    <dbReference type="NCBI Taxonomy" id="2528274"/>
    <lineage>
        <taxon>Bacteria</taxon>
        <taxon>Pseudomonadati</taxon>
        <taxon>Nitrospinota/Tectimicrobiota group</taxon>
        <taxon>Candidatus Tectimicrobiota</taxon>
    </lineage>
</organism>
<dbReference type="InterPro" id="IPR017853">
    <property type="entry name" value="GH"/>
</dbReference>
<feature type="chain" id="PRO_5037021389" description="Glycoside hydrolase family 42 N-terminal domain-containing protein" evidence="1">
    <location>
        <begin position="20"/>
        <end position="631"/>
    </location>
</feature>
<comment type="caution">
    <text evidence="2">The sequence shown here is derived from an EMBL/GenBank/DDBJ whole genome shotgun (WGS) entry which is preliminary data.</text>
</comment>
<evidence type="ECO:0000313" key="3">
    <source>
        <dbReference type="Proteomes" id="UP000712673"/>
    </source>
</evidence>
<dbReference type="AlphaFoldDB" id="A0A937W1C2"/>
<reference evidence="2" key="1">
    <citation type="submission" date="2019-03" db="EMBL/GenBank/DDBJ databases">
        <title>Lake Tanganyika Metagenome-Assembled Genomes (MAGs).</title>
        <authorList>
            <person name="Tran P."/>
        </authorList>
    </citation>
    <scope>NUCLEOTIDE SEQUENCE</scope>
    <source>
        <strain evidence="2">K_DeepCast_65m_m2_066</strain>
    </source>
</reference>
<evidence type="ECO:0000256" key="1">
    <source>
        <dbReference type="SAM" id="SignalP"/>
    </source>
</evidence>
<protein>
    <recommendedName>
        <fullName evidence="4">Glycoside hydrolase family 42 N-terminal domain-containing protein</fullName>
    </recommendedName>
</protein>
<feature type="signal peptide" evidence="1">
    <location>
        <begin position="1"/>
        <end position="19"/>
    </location>
</feature>
<keyword evidence="1" id="KW-0732">Signal</keyword>
<dbReference type="Proteomes" id="UP000712673">
    <property type="component" value="Unassembled WGS sequence"/>
</dbReference>